<dbReference type="InterPro" id="IPR001753">
    <property type="entry name" value="Enoyl-CoA_hydra/iso"/>
</dbReference>
<evidence type="ECO:0000313" key="9">
    <source>
        <dbReference type="RefSeq" id="XP_032812788.1"/>
    </source>
</evidence>
<keyword evidence="6" id="KW-0456">Lyase</keyword>
<dbReference type="GO" id="GO:0005739">
    <property type="term" value="C:mitochondrion"/>
    <property type="evidence" value="ECO:0007669"/>
    <property type="project" value="UniProtKB-SubCell"/>
</dbReference>
<dbReference type="Gene3D" id="3.90.226.10">
    <property type="entry name" value="2-enoyl-CoA Hydratase, Chain A, domain 1"/>
    <property type="match status" value="1"/>
</dbReference>
<dbReference type="GO" id="GO:0006635">
    <property type="term" value="P:fatty acid beta-oxidation"/>
    <property type="evidence" value="ECO:0007669"/>
    <property type="project" value="TreeGrafter"/>
</dbReference>
<dbReference type="PANTHER" id="PTHR11941:SF171">
    <property type="entry name" value="SD19268P"/>
    <property type="match status" value="1"/>
</dbReference>
<dbReference type="CDD" id="cd06558">
    <property type="entry name" value="crotonase-like"/>
    <property type="match status" value="1"/>
</dbReference>
<comment type="similarity">
    <text evidence="2 7">Belongs to the enoyl-CoA hydratase/isomerase family.</text>
</comment>
<gene>
    <name evidence="9" type="primary">LOC116943746</name>
</gene>
<organism evidence="8 9">
    <name type="scientific">Petromyzon marinus</name>
    <name type="common">Sea lamprey</name>
    <dbReference type="NCBI Taxonomy" id="7757"/>
    <lineage>
        <taxon>Eukaryota</taxon>
        <taxon>Metazoa</taxon>
        <taxon>Chordata</taxon>
        <taxon>Craniata</taxon>
        <taxon>Vertebrata</taxon>
        <taxon>Cyclostomata</taxon>
        <taxon>Hyperoartia</taxon>
        <taxon>Petromyzontiformes</taxon>
        <taxon>Petromyzontidae</taxon>
        <taxon>Petromyzon</taxon>
    </lineage>
</organism>
<name>A0AAJ7T7K5_PETMA</name>
<dbReference type="GO" id="GO:0003723">
    <property type="term" value="F:RNA binding"/>
    <property type="evidence" value="ECO:0007669"/>
    <property type="project" value="UniProtKB-ARBA"/>
</dbReference>
<sequence>MFSRVALLARARCVARLAADAARPRAAAPCATPWRPSGCPSSAGFSIGLRRSGGGGAATLGGASPGPREEVTVRYLEGDDEGIVVVGLNRPEAKNALGKTLVKALKEVMVAVRWNRTVRVVIVRSEVPGIFCAGADLKERARMPELEVGPFVADLRQLSVDLGNLPVPTIAALDGAALGGGLEMALACDIRVAASTAKMGLVETKLGIIPGAGGTQRLPRLVGPSVAKELIFSARVLDGAQAAVLGLVSRDVAQNQLGDAAFLSALELAREIRTQAPVALRMAKMAIDRGVEVDLTTGMAFEQACYAQVIPTKDRLEGLLAFKEKRPPRYKGE</sequence>
<dbReference type="FunFam" id="1.10.12.10:FF:000001">
    <property type="entry name" value="Probable enoyl-CoA hydratase, mitochondrial"/>
    <property type="match status" value="1"/>
</dbReference>
<evidence type="ECO:0000256" key="5">
    <source>
        <dbReference type="ARBA" id="ARBA00023128"/>
    </source>
</evidence>
<comment type="subcellular location">
    <subcellularLocation>
        <location evidence="1">Mitochondrion</location>
    </subcellularLocation>
</comment>
<dbReference type="InterPro" id="IPR014748">
    <property type="entry name" value="Enoyl-CoA_hydra_C"/>
</dbReference>
<dbReference type="InterPro" id="IPR029045">
    <property type="entry name" value="ClpP/crotonase-like_dom_sf"/>
</dbReference>
<dbReference type="Pfam" id="PF00378">
    <property type="entry name" value="ECH_1"/>
    <property type="match status" value="1"/>
</dbReference>
<dbReference type="SUPFAM" id="SSF52096">
    <property type="entry name" value="ClpP/crotonase"/>
    <property type="match status" value="1"/>
</dbReference>
<dbReference type="InterPro" id="IPR018376">
    <property type="entry name" value="Enoyl-CoA_hyd/isom_CS"/>
</dbReference>
<dbReference type="Proteomes" id="UP001318040">
    <property type="component" value="Chromosome 1"/>
</dbReference>
<dbReference type="Gene3D" id="1.10.12.10">
    <property type="entry name" value="Lyase 2-enoyl-coa Hydratase, Chain A, domain 2"/>
    <property type="match status" value="1"/>
</dbReference>
<dbReference type="PANTHER" id="PTHR11941">
    <property type="entry name" value="ENOYL-COA HYDRATASE-RELATED"/>
    <property type="match status" value="1"/>
</dbReference>
<protein>
    <submittedName>
        <fullName evidence="9">Methylglutaconyl-CoA hydratase, mitochondrial-like</fullName>
    </submittedName>
</protein>
<dbReference type="RefSeq" id="XP_032812788.1">
    <property type="nucleotide sequence ID" value="XM_032956897.1"/>
</dbReference>
<keyword evidence="5" id="KW-0496">Mitochondrion</keyword>
<dbReference type="KEGG" id="pmrn:116943746"/>
<keyword evidence="8" id="KW-1185">Reference proteome</keyword>
<dbReference type="AlphaFoldDB" id="A0AAJ7T7K5"/>
<evidence type="ECO:0000256" key="7">
    <source>
        <dbReference type="RuleBase" id="RU003707"/>
    </source>
</evidence>
<keyword evidence="3" id="KW-0809">Transit peptide</keyword>
<keyword evidence="4" id="KW-0007">Acetylation</keyword>
<accession>A0AAJ7T7K5</accession>
<proteinExistence type="inferred from homology"/>
<evidence type="ECO:0000256" key="4">
    <source>
        <dbReference type="ARBA" id="ARBA00022990"/>
    </source>
</evidence>
<dbReference type="PROSITE" id="PS00166">
    <property type="entry name" value="ENOYL_COA_HYDRATASE"/>
    <property type="match status" value="1"/>
</dbReference>
<evidence type="ECO:0000256" key="1">
    <source>
        <dbReference type="ARBA" id="ARBA00004173"/>
    </source>
</evidence>
<reference evidence="9" key="1">
    <citation type="submission" date="2025-08" db="UniProtKB">
        <authorList>
            <consortium name="RefSeq"/>
        </authorList>
    </citation>
    <scope>IDENTIFICATION</scope>
    <source>
        <tissue evidence="9">Sperm</tissue>
    </source>
</reference>
<evidence type="ECO:0000313" key="8">
    <source>
        <dbReference type="Proteomes" id="UP001318040"/>
    </source>
</evidence>
<evidence type="ECO:0000256" key="3">
    <source>
        <dbReference type="ARBA" id="ARBA00022946"/>
    </source>
</evidence>
<evidence type="ECO:0000256" key="6">
    <source>
        <dbReference type="ARBA" id="ARBA00023239"/>
    </source>
</evidence>
<dbReference type="GO" id="GO:0004300">
    <property type="term" value="F:enoyl-CoA hydratase activity"/>
    <property type="evidence" value="ECO:0007669"/>
    <property type="project" value="UniProtKB-ARBA"/>
</dbReference>
<dbReference type="FunFam" id="3.90.226.10:FF:000022">
    <property type="entry name" value="methylglutaconyl-CoA hydratase, mitochondrial isoform X1"/>
    <property type="match status" value="1"/>
</dbReference>
<evidence type="ECO:0000256" key="2">
    <source>
        <dbReference type="ARBA" id="ARBA00005254"/>
    </source>
</evidence>